<name>A0AAD3RFA7_LATJO</name>
<evidence type="ECO:0000313" key="2">
    <source>
        <dbReference type="EMBL" id="GLD66557.1"/>
    </source>
</evidence>
<evidence type="ECO:0000256" key="1">
    <source>
        <dbReference type="SAM" id="Phobius"/>
    </source>
</evidence>
<organism evidence="2 3">
    <name type="scientific">Lates japonicus</name>
    <name type="common">Japanese lates</name>
    <dbReference type="NCBI Taxonomy" id="270547"/>
    <lineage>
        <taxon>Eukaryota</taxon>
        <taxon>Metazoa</taxon>
        <taxon>Chordata</taxon>
        <taxon>Craniata</taxon>
        <taxon>Vertebrata</taxon>
        <taxon>Euteleostomi</taxon>
        <taxon>Actinopterygii</taxon>
        <taxon>Neopterygii</taxon>
        <taxon>Teleostei</taxon>
        <taxon>Neoteleostei</taxon>
        <taxon>Acanthomorphata</taxon>
        <taxon>Carangaria</taxon>
        <taxon>Carangaria incertae sedis</taxon>
        <taxon>Centropomidae</taxon>
        <taxon>Lates</taxon>
    </lineage>
</organism>
<protein>
    <submittedName>
        <fullName evidence="2">GDNF family receptor alpha-like protein</fullName>
    </submittedName>
</protein>
<keyword evidence="2" id="KW-0675">Receptor</keyword>
<accession>A0AAD3RFA7</accession>
<keyword evidence="1" id="KW-0472">Membrane</keyword>
<comment type="caution">
    <text evidence="2">The sequence shown here is derived from an EMBL/GenBank/DDBJ whole genome shotgun (WGS) entry which is preliminary data.</text>
</comment>
<gene>
    <name evidence="2" type="ORF">AKAME5_001794300</name>
</gene>
<dbReference type="Proteomes" id="UP001279410">
    <property type="component" value="Unassembled WGS sequence"/>
</dbReference>
<sequence length="129" mass="14594">MSACVSDKVCNKNLTPVLQARRADPCDRHRCQQATQHFYGSMPQNVAEMLAMLASWKSSSGPSKPPKNSESEHGHTWLHDYLLYAFATVLLVGVVILMPLAIVSKIWMMRKRDNTKFHHPQKSNSVVIF</sequence>
<dbReference type="AlphaFoldDB" id="A0AAD3RFA7"/>
<reference evidence="2" key="1">
    <citation type="submission" date="2022-08" db="EMBL/GenBank/DDBJ databases">
        <title>Genome sequencing of akame (Lates japonicus).</title>
        <authorList>
            <person name="Hashiguchi Y."/>
            <person name="Takahashi H."/>
        </authorList>
    </citation>
    <scope>NUCLEOTIDE SEQUENCE</scope>
    <source>
        <strain evidence="2">Kochi</strain>
    </source>
</reference>
<proteinExistence type="predicted"/>
<keyword evidence="1" id="KW-1133">Transmembrane helix</keyword>
<keyword evidence="1" id="KW-0812">Transmembrane</keyword>
<dbReference type="EMBL" id="BRZM01000094">
    <property type="protein sequence ID" value="GLD66557.1"/>
    <property type="molecule type" value="Genomic_DNA"/>
</dbReference>
<evidence type="ECO:0000313" key="3">
    <source>
        <dbReference type="Proteomes" id="UP001279410"/>
    </source>
</evidence>
<feature type="transmembrane region" description="Helical" evidence="1">
    <location>
        <begin position="81"/>
        <end position="103"/>
    </location>
</feature>
<keyword evidence="3" id="KW-1185">Reference proteome</keyword>